<dbReference type="SMART" id="SM00421">
    <property type="entry name" value="HTH_LUXR"/>
    <property type="match status" value="1"/>
</dbReference>
<sequence>MAVKARTPGGLEELTERQIDVLVRVAQLKSSKQIARELGISHHTVDQRLRTIIEKLGVESRADAARAYVAFLGRNPLDEKLIYEDTAYQFPHLVDGAILSEQEPSAGEWNPAADGTGQRLQEVQAHYFAGDVSAPPARSVFSVLLEADRKNRLTVWGRALCILATMFLTLLVMGALVGLAEGLSRLF</sequence>
<reference evidence="6 7" key="1">
    <citation type="submission" date="2019-07" db="EMBL/GenBank/DDBJ databases">
        <authorList>
            <person name="Park M."/>
        </authorList>
    </citation>
    <scope>NUCLEOTIDE SEQUENCE [LARGE SCALE GENOMIC DNA]</scope>
    <source>
        <strain evidence="6 7">KCTC32445</strain>
    </source>
</reference>
<keyword evidence="3" id="KW-0804">Transcription</keyword>
<keyword evidence="2" id="KW-0238">DNA-binding</keyword>
<dbReference type="InterPro" id="IPR000792">
    <property type="entry name" value="Tscrpt_reg_LuxR_C"/>
</dbReference>
<name>A0A553WA77_9SPHN</name>
<dbReference type="SUPFAM" id="SSF46894">
    <property type="entry name" value="C-terminal effector domain of the bipartite response regulators"/>
    <property type="match status" value="1"/>
</dbReference>
<keyword evidence="7" id="KW-1185">Reference proteome</keyword>
<evidence type="ECO:0000256" key="4">
    <source>
        <dbReference type="SAM" id="Phobius"/>
    </source>
</evidence>
<feature type="domain" description="HTH luxR-type" evidence="5">
    <location>
        <begin position="7"/>
        <end position="72"/>
    </location>
</feature>
<keyword evidence="1" id="KW-0805">Transcription regulation</keyword>
<evidence type="ECO:0000256" key="3">
    <source>
        <dbReference type="ARBA" id="ARBA00023163"/>
    </source>
</evidence>
<dbReference type="GO" id="GO:0003677">
    <property type="term" value="F:DNA binding"/>
    <property type="evidence" value="ECO:0007669"/>
    <property type="project" value="UniProtKB-KW"/>
</dbReference>
<keyword evidence="4" id="KW-0812">Transmembrane</keyword>
<dbReference type="InterPro" id="IPR016032">
    <property type="entry name" value="Sig_transdc_resp-reg_C-effctor"/>
</dbReference>
<dbReference type="GO" id="GO:0006355">
    <property type="term" value="P:regulation of DNA-templated transcription"/>
    <property type="evidence" value="ECO:0007669"/>
    <property type="project" value="InterPro"/>
</dbReference>
<dbReference type="OrthoDB" id="7206433at2"/>
<dbReference type="PRINTS" id="PR00038">
    <property type="entry name" value="HTHLUXR"/>
</dbReference>
<accession>A0A553WA77</accession>
<dbReference type="CDD" id="cd06170">
    <property type="entry name" value="LuxR_C_like"/>
    <property type="match status" value="1"/>
</dbReference>
<dbReference type="Pfam" id="PF00196">
    <property type="entry name" value="GerE"/>
    <property type="match status" value="1"/>
</dbReference>
<dbReference type="AlphaFoldDB" id="A0A553WA77"/>
<evidence type="ECO:0000259" key="5">
    <source>
        <dbReference type="PROSITE" id="PS50043"/>
    </source>
</evidence>
<dbReference type="PANTHER" id="PTHR44688:SF16">
    <property type="entry name" value="DNA-BINDING TRANSCRIPTIONAL ACTIVATOR DEVR_DOSR"/>
    <property type="match status" value="1"/>
</dbReference>
<proteinExistence type="predicted"/>
<keyword evidence="4" id="KW-0472">Membrane</keyword>
<comment type="caution">
    <text evidence="6">The sequence shown here is derived from an EMBL/GenBank/DDBJ whole genome shotgun (WGS) entry which is preliminary data.</text>
</comment>
<dbReference type="InterPro" id="IPR036388">
    <property type="entry name" value="WH-like_DNA-bd_sf"/>
</dbReference>
<evidence type="ECO:0000313" key="6">
    <source>
        <dbReference type="EMBL" id="TSB01597.1"/>
    </source>
</evidence>
<evidence type="ECO:0000256" key="2">
    <source>
        <dbReference type="ARBA" id="ARBA00023125"/>
    </source>
</evidence>
<dbReference type="PANTHER" id="PTHR44688">
    <property type="entry name" value="DNA-BINDING TRANSCRIPTIONAL ACTIVATOR DEVR_DOSR"/>
    <property type="match status" value="1"/>
</dbReference>
<dbReference type="Proteomes" id="UP000320160">
    <property type="component" value="Unassembled WGS sequence"/>
</dbReference>
<gene>
    <name evidence="6" type="ORF">FOM92_10450</name>
</gene>
<protein>
    <submittedName>
        <fullName evidence="6">Helix-turn-helix transcriptional regulator</fullName>
    </submittedName>
</protein>
<feature type="transmembrane region" description="Helical" evidence="4">
    <location>
        <begin position="159"/>
        <end position="180"/>
    </location>
</feature>
<organism evidence="6 7">
    <name type="scientific">Sphingorhabdus contaminans</name>
    <dbReference type="NCBI Taxonomy" id="1343899"/>
    <lineage>
        <taxon>Bacteria</taxon>
        <taxon>Pseudomonadati</taxon>
        <taxon>Pseudomonadota</taxon>
        <taxon>Alphaproteobacteria</taxon>
        <taxon>Sphingomonadales</taxon>
        <taxon>Sphingomonadaceae</taxon>
        <taxon>Sphingorhabdus</taxon>
    </lineage>
</organism>
<dbReference type="EMBL" id="VKKU01000002">
    <property type="protein sequence ID" value="TSB01597.1"/>
    <property type="molecule type" value="Genomic_DNA"/>
</dbReference>
<evidence type="ECO:0000256" key="1">
    <source>
        <dbReference type="ARBA" id="ARBA00023015"/>
    </source>
</evidence>
<evidence type="ECO:0000313" key="7">
    <source>
        <dbReference type="Proteomes" id="UP000320160"/>
    </source>
</evidence>
<dbReference type="PROSITE" id="PS50043">
    <property type="entry name" value="HTH_LUXR_2"/>
    <property type="match status" value="1"/>
</dbReference>
<dbReference type="Gene3D" id="1.10.10.10">
    <property type="entry name" value="Winged helix-like DNA-binding domain superfamily/Winged helix DNA-binding domain"/>
    <property type="match status" value="1"/>
</dbReference>
<keyword evidence="4" id="KW-1133">Transmembrane helix</keyword>